<dbReference type="Gene3D" id="1.25.40.10">
    <property type="entry name" value="Tetratricopeptide repeat domain"/>
    <property type="match status" value="1"/>
</dbReference>
<dbReference type="InterPro" id="IPR025139">
    <property type="entry name" value="DUF4062"/>
</dbReference>
<dbReference type="EMBL" id="JAODUO010001569">
    <property type="protein sequence ID" value="KAK2161633.1"/>
    <property type="molecule type" value="Genomic_DNA"/>
</dbReference>
<dbReference type="Gene3D" id="3.40.50.300">
    <property type="entry name" value="P-loop containing nucleotide triphosphate hydrolases"/>
    <property type="match status" value="1"/>
</dbReference>
<gene>
    <name evidence="5" type="ORF">NP493_1570g00006</name>
</gene>
<comment type="caution">
    <text evidence="5">The sequence shown here is derived from an EMBL/GenBank/DDBJ whole genome shotgun (WGS) entry which is preliminary data.</text>
</comment>
<dbReference type="InterPro" id="IPR027417">
    <property type="entry name" value="P-loop_NTPase"/>
</dbReference>
<dbReference type="Pfam" id="PF13271">
    <property type="entry name" value="DUF4062"/>
    <property type="match status" value="1"/>
</dbReference>
<evidence type="ECO:0000256" key="1">
    <source>
        <dbReference type="ARBA" id="ARBA00022737"/>
    </source>
</evidence>
<protein>
    <submittedName>
        <fullName evidence="5">Uncharacterized protein</fullName>
    </submittedName>
</protein>
<evidence type="ECO:0000259" key="4">
    <source>
        <dbReference type="Pfam" id="PF13271"/>
    </source>
</evidence>
<evidence type="ECO:0000313" key="5">
    <source>
        <dbReference type="EMBL" id="KAK2161633.1"/>
    </source>
</evidence>
<dbReference type="AlphaFoldDB" id="A0AAD9NAN7"/>
<dbReference type="Proteomes" id="UP001209878">
    <property type="component" value="Unassembled WGS sequence"/>
</dbReference>
<evidence type="ECO:0000256" key="2">
    <source>
        <dbReference type="SAM" id="MobiDB-lite"/>
    </source>
</evidence>
<accession>A0AAD9NAN7</accession>
<dbReference type="SUPFAM" id="SSF52540">
    <property type="entry name" value="P-loop containing nucleoside triphosphate hydrolases"/>
    <property type="match status" value="1"/>
</dbReference>
<dbReference type="PANTHER" id="PTHR19860">
    <property type="entry name" value="DDB1- AND CUL4-ASSOCIATED FACTOR 12-RELATED"/>
    <property type="match status" value="1"/>
</dbReference>
<feature type="domain" description="DUF4062" evidence="4">
    <location>
        <begin position="125"/>
        <end position="211"/>
    </location>
</feature>
<feature type="domain" description="Orc1-like AAA ATPase" evidence="3">
    <location>
        <begin position="366"/>
        <end position="514"/>
    </location>
</feature>
<evidence type="ECO:0000313" key="6">
    <source>
        <dbReference type="Proteomes" id="UP001209878"/>
    </source>
</evidence>
<dbReference type="PANTHER" id="PTHR19860:SF18">
    <property type="entry name" value="DUF4062 DOMAIN-CONTAINING PROTEIN"/>
    <property type="match status" value="1"/>
</dbReference>
<name>A0AAD9NAN7_RIDPI</name>
<organism evidence="5 6">
    <name type="scientific">Ridgeia piscesae</name>
    <name type="common">Tubeworm</name>
    <dbReference type="NCBI Taxonomy" id="27915"/>
    <lineage>
        <taxon>Eukaryota</taxon>
        <taxon>Metazoa</taxon>
        <taxon>Spiralia</taxon>
        <taxon>Lophotrochozoa</taxon>
        <taxon>Annelida</taxon>
        <taxon>Polychaeta</taxon>
        <taxon>Sedentaria</taxon>
        <taxon>Canalipalpata</taxon>
        <taxon>Sabellida</taxon>
        <taxon>Siboglinidae</taxon>
        <taxon>Ridgeia</taxon>
    </lineage>
</organism>
<proteinExistence type="predicted"/>
<dbReference type="InterPro" id="IPR041664">
    <property type="entry name" value="AAA_16"/>
</dbReference>
<sequence length="1073" mass="122412">MGCNASHTTENTSATALLSRSAPTPHTTQVANGTKQPKVVTNGHVTNGHSPKHFNMAAHELAQLSRLTKQKNDACVDQSWRTSDTKDLLRESCNHDLWYAIDSIRQQEAPHVEPHTKRRGWKTVRLFVSSTFKDMHSEREFLVKRVFPELRLWCEQRKLRLVECDLRWGVPKDADTHQIMMACLSEIDRCYEENEFPYFLNMLSQRYGWVPRYDQVPEDIKHRYKWLPGMSVTSLEIFTGAYWIHNPHALYMLRDPGFLKDITDADMRKNYEEQANSTEEESLATLKDKLKSTFHNQVYEYTCAIESIEERIRLKGLQEFGERVLQHFKRVIDHQYPSDSLGEVLSAKDIQRMEHEAFMVQRSQILLGRDVVLKKIERYLTDKSKSPTPLVLVGYPGAGKSAVVAHVARVASNDSSCKTFYHFVGATSGSTDLYRLLVRLWQELLPPDDKVPNDFNDLKYSLATVLRKAGESTTKSGHKRLVVLIDALNQMDDTGDAHALTWLPKELPENVRLIVSTLEGKCLDALRSSEVALPEVAVDPLDVSTRKEIISQILAEYNKKLDTNQLDALAKKSDAGRPLFLAVASEELRVFGEFRRLDEKISDLAGDLTDLLKQVLQRIVKENGGDLVVATLCLIEVSRFGLLETELLELLASTSLVPTSPPTEGGAESDGGRLPMVHWAMVYLGLKPFLRPSGGSGEGRLDFYHRTISKAVRSLYLADADASDWYHAKLADYFENCGDIERRAEELPYHLEQTSDTERLKLNLLRQDMFNELYQEESKMQLMAYWRFIGGYPLAAAEYVKALEAHIKANNLEKAEAIMPLYVKLTHFLIDIGEYDIAEGLLNDVITRVEKERGADSQLLCAPLLAMVTLLNLEAIKVVYSSDPIYKKCCRLGGPSSTRCYALFKQHHDPNTRQFGEMMTLCGYFNKELLAHALQIFERIDYQAGMAQVLYMQAEGLQYSRDIEVPTKMYRRSVELCKTHFGPAHLKTARCYQLYGQMYWAQYIEYESRKDWMEKCLEMYQHELAILELLLGPVHPTAVRSREDVIIILQTLTRNDEANVLLAKQPADKQTGT</sequence>
<dbReference type="InterPro" id="IPR011990">
    <property type="entry name" value="TPR-like_helical_dom_sf"/>
</dbReference>
<feature type="region of interest" description="Disordered" evidence="2">
    <location>
        <begin position="1"/>
        <end position="50"/>
    </location>
</feature>
<dbReference type="InterPro" id="IPR051191">
    <property type="entry name" value="DCAF12"/>
</dbReference>
<dbReference type="Pfam" id="PF13191">
    <property type="entry name" value="AAA_16"/>
    <property type="match status" value="1"/>
</dbReference>
<keyword evidence="6" id="KW-1185">Reference proteome</keyword>
<dbReference type="GO" id="GO:0080008">
    <property type="term" value="C:Cul4-RING E3 ubiquitin ligase complex"/>
    <property type="evidence" value="ECO:0007669"/>
    <property type="project" value="TreeGrafter"/>
</dbReference>
<reference evidence="5" key="1">
    <citation type="journal article" date="2023" name="Mol. Biol. Evol.">
        <title>Third-Generation Sequencing Reveals the Adaptive Role of the Epigenome in Three Deep-Sea Polychaetes.</title>
        <authorList>
            <person name="Perez M."/>
            <person name="Aroh O."/>
            <person name="Sun Y."/>
            <person name="Lan Y."/>
            <person name="Juniper S.K."/>
            <person name="Young C.R."/>
            <person name="Angers B."/>
            <person name="Qian P.Y."/>
        </authorList>
    </citation>
    <scope>NUCLEOTIDE SEQUENCE</scope>
    <source>
        <strain evidence="5">R07B-5</strain>
    </source>
</reference>
<evidence type="ECO:0000259" key="3">
    <source>
        <dbReference type="Pfam" id="PF13191"/>
    </source>
</evidence>
<feature type="compositionally biased region" description="Polar residues" evidence="2">
    <location>
        <begin position="1"/>
        <end position="35"/>
    </location>
</feature>
<keyword evidence="1" id="KW-0677">Repeat</keyword>